<evidence type="ECO:0000313" key="3">
    <source>
        <dbReference type="EMBL" id="PKA48816.1"/>
    </source>
</evidence>
<dbReference type="GO" id="GO:1901601">
    <property type="term" value="P:strigolactone biosynthetic process"/>
    <property type="evidence" value="ECO:0007669"/>
    <property type="project" value="TreeGrafter"/>
</dbReference>
<feature type="compositionally biased region" description="Low complexity" evidence="1">
    <location>
        <begin position="45"/>
        <end position="54"/>
    </location>
</feature>
<dbReference type="GO" id="GO:0016859">
    <property type="term" value="F:cis-trans isomerase activity"/>
    <property type="evidence" value="ECO:0007669"/>
    <property type="project" value="TreeGrafter"/>
</dbReference>
<gene>
    <name evidence="3" type="primary">D27</name>
    <name evidence="3" type="ORF">AXF42_Ash020990</name>
</gene>
<evidence type="ECO:0000313" key="4">
    <source>
        <dbReference type="Proteomes" id="UP000236161"/>
    </source>
</evidence>
<dbReference type="InterPro" id="IPR038938">
    <property type="entry name" value="D27-like"/>
</dbReference>
<sequence length="282" mass="31401">MQASRLLHHREASTPLLPRRLPAPDPSKLRWSIPSVISRHRRSPLTTAALTTPTIPHTLRPSRSPKPCNPRLPLEETAKKTVFDDNWFHLMAIQHLSNSIQIITGVKSREKGYEGLVEAAGVVARRHGSDEQQEIVGEALRAAFPAPVMAMLKSILPQSKISREFFAKFTTICFSWLVGPCQVKESDFQGEKNEKNVVYIPKCRFLEATNCVGMCTNLCKVPSQNFINSSLGMPTNMVPNFEEKSCEIIFGQHPPADDPALKQPCYRTQCMAKIIHGAGCSS</sequence>
<keyword evidence="3" id="KW-0413">Isomerase</keyword>
<evidence type="ECO:0000256" key="1">
    <source>
        <dbReference type="SAM" id="MobiDB-lite"/>
    </source>
</evidence>
<dbReference type="STRING" id="1088818.A0A2H9ZZU9"/>
<dbReference type="Proteomes" id="UP000236161">
    <property type="component" value="Unassembled WGS sequence"/>
</dbReference>
<feature type="region of interest" description="Disordered" evidence="1">
    <location>
        <begin position="45"/>
        <end position="69"/>
    </location>
</feature>
<dbReference type="PANTHER" id="PTHR33591">
    <property type="entry name" value="BETA-CAROTENE ISOMERASE D27"/>
    <property type="match status" value="1"/>
</dbReference>
<keyword evidence="4" id="KW-1185">Reference proteome</keyword>
<protein>
    <submittedName>
        <fullName evidence="3">Beta-carotene isomerase D27, chloroplastic</fullName>
    </submittedName>
</protein>
<organism evidence="3 4">
    <name type="scientific">Apostasia shenzhenica</name>
    <dbReference type="NCBI Taxonomy" id="1088818"/>
    <lineage>
        <taxon>Eukaryota</taxon>
        <taxon>Viridiplantae</taxon>
        <taxon>Streptophyta</taxon>
        <taxon>Embryophyta</taxon>
        <taxon>Tracheophyta</taxon>
        <taxon>Spermatophyta</taxon>
        <taxon>Magnoliopsida</taxon>
        <taxon>Liliopsida</taxon>
        <taxon>Asparagales</taxon>
        <taxon>Orchidaceae</taxon>
        <taxon>Apostasioideae</taxon>
        <taxon>Apostasia</taxon>
    </lineage>
</organism>
<feature type="region of interest" description="Disordered" evidence="1">
    <location>
        <begin position="1"/>
        <end position="24"/>
    </location>
</feature>
<dbReference type="OrthoDB" id="416096at2759"/>
<dbReference type="InterPro" id="IPR025114">
    <property type="entry name" value="D27-like_C"/>
</dbReference>
<reference evidence="3 4" key="1">
    <citation type="journal article" date="2017" name="Nature">
        <title>The Apostasia genome and the evolution of orchids.</title>
        <authorList>
            <person name="Zhang G.Q."/>
            <person name="Liu K.W."/>
            <person name="Li Z."/>
            <person name="Lohaus R."/>
            <person name="Hsiao Y.Y."/>
            <person name="Niu S.C."/>
            <person name="Wang J.Y."/>
            <person name="Lin Y.C."/>
            <person name="Xu Q."/>
            <person name="Chen L.J."/>
            <person name="Yoshida K."/>
            <person name="Fujiwara S."/>
            <person name="Wang Z.W."/>
            <person name="Zhang Y.Q."/>
            <person name="Mitsuda N."/>
            <person name="Wang M."/>
            <person name="Liu G.H."/>
            <person name="Pecoraro L."/>
            <person name="Huang H.X."/>
            <person name="Xiao X.J."/>
            <person name="Lin M."/>
            <person name="Wu X.Y."/>
            <person name="Wu W.L."/>
            <person name="Chen Y.Y."/>
            <person name="Chang S.B."/>
            <person name="Sakamoto S."/>
            <person name="Ohme-Takagi M."/>
            <person name="Yagi M."/>
            <person name="Zeng S.J."/>
            <person name="Shen C.Y."/>
            <person name="Yeh C.M."/>
            <person name="Luo Y.B."/>
            <person name="Tsai W.C."/>
            <person name="Van de Peer Y."/>
            <person name="Liu Z.J."/>
        </authorList>
    </citation>
    <scope>NUCLEOTIDE SEQUENCE [LARGE SCALE GENOMIC DNA]</scope>
    <source>
        <strain evidence="4">cv. Shenzhen</strain>
        <tissue evidence="3">Stem</tissue>
    </source>
</reference>
<feature type="domain" description="Beta-carotene isomerase D27-like C-terminal" evidence="2">
    <location>
        <begin position="176"/>
        <end position="256"/>
    </location>
</feature>
<name>A0A2H9ZZU9_9ASPA</name>
<accession>A0A2H9ZZU9</accession>
<dbReference type="EMBL" id="KZ452167">
    <property type="protein sequence ID" value="PKA48816.1"/>
    <property type="molecule type" value="Genomic_DNA"/>
</dbReference>
<proteinExistence type="predicted"/>
<dbReference type="PANTHER" id="PTHR33591:SF1">
    <property type="entry name" value="BETA-CAROTENE ISOMERASE D27, CHLOROPLASTIC"/>
    <property type="match status" value="1"/>
</dbReference>
<dbReference type="AlphaFoldDB" id="A0A2H9ZZU9"/>
<dbReference type="Pfam" id="PF13225">
    <property type="entry name" value="D27-like_C"/>
    <property type="match status" value="1"/>
</dbReference>
<dbReference type="GO" id="GO:0005506">
    <property type="term" value="F:iron ion binding"/>
    <property type="evidence" value="ECO:0007669"/>
    <property type="project" value="InterPro"/>
</dbReference>
<evidence type="ECO:0000259" key="2">
    <source>
        <dbReference type="Pfam" id="PF13225"/>
    </source>
</evidence>
<dbReference type="GO" id="GO:0009536">
    <property type="term" value="C:plastid"/>
    <property type="evidence" value="ECO:0007669"/>
    <property type="project" value="TreeGrafter"/>
</dbReference>